<name>G2XNK3_BOTF4</name>
<gene>
    <name evidence="3" type="ORF">BofuT4_P075420.1</name>
</gene>
<dbReference type="EMBL" id="FQ790246">
    <property type="protein sequence ID" value="CCD42459.1"/>
    <property type="molecule type" value="Genomic_DNA"/>
</dbReference>
<keyword evidence="1" id="KW-0862">Zinc</keyword>
<dbReference type="PROSITE" id="PS50089">
    <property type="entry name" value="ZF_RING_2"/>
    <property type="match status" value="1"/>
</dbReference>
<keyword evidence="1" id="KW-0863">Zinc-finger</keyword>
<evidence type="ECO:0000256" key="1">
    <source>
        <dbReference type="PROSITE-ProRule" id="PRU00175"/>
    </source>
</evidence>
<dbReference type="Gene3D" id="3.30.40.10">
    <property type="entry name" value="Zinc/RING finger domain, C3HC4 (zinc finger)"/>
    <property type="match status" value="1"/>
</dbReference>
<dbReference type="HOGENOM" id="CLU_1440846_0_0_1"/>
<organism evidence="3 4">
    <name type="scientific">Botryotinia fuckeliana (strain T4)</name>
    <name type="common">Noble rot fungus</name>
    <name type="synonym">Botrytis cinerea</name>
    <dbReference type="NCBI Taxonomy" id="999810"/>
    <lineage>
        <taxon>Eukaryota</taxon>
        <taxon>Fungi</taxon>
        <taxon>Dikarya</taxon>
        <taxon>Ascomycota</taxon>
        <taxon>Pezizomycotina</taxon>
        <taxon>Leotiomycetes</taxon>
        <taxon>Helotiales</taxon>
        <taxon>Sclerotiniaceae</taxon>
        <taxon>Botrytis</taxon>
    </lineage>
</organism>
<dbReference type="InterPro" id="IPR001841">
    <property type="entry name" value="Znf_RING"/>
</dbReference>
<dbReference type="InParanoid" id="G2XNK3"/>
<proteinExistence type="predicted"/>
<reference evidence="4" key="1">
    <citation type="journal article" date="2011" name="PLoS Genet.">
        <title>Genomic analysis of the necrotrophic fungal pathogens Sclerotinia sclerotiorum and Botrytis cinerea.</title>
        <authorList>
            <person name="Amselem J."/>
            <person name="Cuomo C.A."/>
            <person name="van Kan J.A."/>
            <person name="Viaud M."/>
            <person name="Benito E.P."/>
            <person name="Couloux A."/>
            <person name="Coutinho P.M."/>
            <person name="de Vries R.P."/>
            <person name="Dyer P.S."/>
            <person name="Fillinger S."/>
            <person name="Fournier E."/>
            <person name="Gout L."/>
            <person name="Hahn M."/>
            <person name="Kohn L."/>
            <person name="Lapalu N."/>
            <person name="Plummer K.M."/>
            <person name="Pradier J.M."/>
            <person name="Quevillon E."/>
            <person name="Sharon A."/>
            <person name="Simon A."/>
            <person name="ten Have A."/>
            <person name="Tudzynski B."/>
            <person name="Tudzynski P."/>
            <person name="Wincker P."/>
            <person name="Andrew M."/>
            <person name="Anthouard V."/>
            <person name="Beever R.E."/>
            <person name="Beffa R."/>
            <person name="Benoit I."/>
            <person name="Bouzid O."/>
            <person name="Brault B."/>
            <person name="Chen Z."/>
            <person name="Choquer M."/>
            <person name="Collemare J."/>
            <person name="Cotton P."/>
            <person name="Danchin E.G."/>
            <person name="Da Silva C."/>
            <person name="Gautier A."/>
            <person name="Giraud C."/>
            <person name="Giraud T."/>
            <person name="Gonzalez C."/>
            <person name="Grossetete S."/>
            <person name="Guldener U."/>
            <person name="Henrissat B."/>
            <person name="Howlett B.J."/>
            <person name="Kodira C."/>
            <person name="Kretschmer M."/>
            <person name="Lappartient A."/>
            <person name="Leroch M."/>
            <person name="Levis C."/>
            <person name="Mauceli E."/>
            <person name="Neuveglise C."/>
            <person name="Oeser B."/>
            <person name="Pearson M."/>
            <person name="Poulain J."/>
            <person name="Poussereau N."/>
            <person name="Quesneville H."/>
            <person name="Rascle C."/>
            <person name="Schumacher J."/>
            <person name="Segurens B."/>
            <person name="Sexton A."/>
            <person name="Silva E."/>
            <person name="Sirven C."/>
            <person name="Soanes D.M."/>
            <person name="Talbot N.J."/>
            <person name="Templeton M."/>
            <person name="Yandava C."/>
            <person name="Yarden O."/>
            <person name="Zeng Q."/>
            <person name="Rollins J.A."/>
            <person name="Lebrun M.H."/>
            <person name="Dickman M."/>
        </authorList>
    </citation>
    <scope>NUCLEOTIDE SEQUENCE [LARGE SCALE GENOMIC DNA]</scope>
    <source>
        <strain evidence="4">T4</strain>
    </source>
</reference>
<accession>G2XNK3</accession>
<dbReference type="OrthoDB" id="10413884at2759"/>
<dbReference type="AlphaFoldDB" id="G2XNK3"/>
<evidence type="ECO:0000313" key="4">
    <source>
        <dbReference type="Proteomes" id="UP000008177"/>
    </source>
</evidence>
<dbReference type="SUPFAM" id="SSF57850">
    <property type="entry name" value="RING/U-box"/>
    <property type="match status" value="1"/>
</dbReference>
<dbReference type="InterPro" id="IPR013083">
    <property type="entry name" value="Znf_RING/FYVE/PHD"/>
</dbReference>
<dbReference type="GO" id="GO:0008270">
    <property type="term" value="F:zinc ion binding"/>
    <property type="evidence" value="ECO:0007669"/>
    <property type="project" value="UniProtKB-KW"/>
</dbReference>
<keyword evidence="1" id="KW-0479">Metal-binding</keyword>
<evidence type="ECO:0000259" key="2">
    <source>
        <dbReference type="PROSITE" id="PS50089"/>
    </source>
</evidence>
<feature type="domain" description="RING-type" evidence="2">
    <location>
        <begin position="96"/>
        <end position="140"/>
    </location>
</feature>
<protein>
    <recommendedName>
        <fullName evidence="2">RING-type domain-containing protein</fullName>
    </recommendedName>
</protein>
<evidence type="ECO:0000313" key="3">
    <source>
        <dbReference type="EMBL" id="CCD42459.1"/>
    </source>
</evidence>
<sequence>MATAFVDTPFELPAFETNYSIMNPQSKPIILTPFLRISSEFQFFYQSKELDARPYLQMQLFAHSSAFGDQPRRYIFEVIEKLRERSGSLSQKPDECVACYGPNCTPMATVLCDHKHTCLTCILRWIESEGNPPNGCPYRRTKIAQLETLIPHPQFRIEESQTIWICQLARPFAETEMGCEEMGRGEKR</sequence>
<dbReference type="Proteomes" id="UP000008177">
    <property type="component" value="Unplaced contigs"/>
</dbReference>